<dbReference type="InterPro" id="IPR019821">
    <property type="entry name" value="Kinesin_motor_CS"/>
</dbReference>
<dbReference type="Gene3D" id="3.40.850.10">
    <property type="entry name" value="Kinesin motor domain"/>
    <property type="match status" value="1"/>
</dbReference>
<feature type="compositionally biased region" description="Polar residues" evidence="9">
    <location>
        <begin position="457"/>
        <end position="471"/>
    </location>
</feature>
<dbReference type="GO" id="GO:0005875">
    <property type="term" value="C:microtubule associated complex"/>
    <property type="evidence" value="ECO:0007669"/>
    <property type="project" value="TreeGrafter"/>
</dbReference>
<dbReference type="Pfam" id="PF00225">
    <property type="entry name" value="Kinesin"/>
    <property type="match status" value="1"/>
</dbReference>
<dbReference type="GO" id="GO:0005737">
    <property type="term" value="C:cytoplasm"/>
    <property type="evidence" value="ECO:0007669"/>
    <property type="project" value="UniProtKB-SubCell"/>
</dbReference>
<accession>M1KJG0</accession>
<gene>
    <name evidence="11" type="ORF">ECU05_0060</name>
</gene>
<dbReference type="Gene3D" id="2.130.10.10">
    <property type="entry name" value="YVTN repeat-like/Quinoprotein amine dehydrogenase"/>
    <property type="match status" value="1"/>
</dbReference>
<dbReference type="SMART" id="SM00320">
    <property type="entry name" value="WD40"/>
    <property type="match status" value="3"/>
</dbReference>
<feature type="coiled-coil region" evidence="8">
    <location>
        <begin position="316"/>
        <end position="358"/>
    </location>
</feature>
<evidence type="ECO:0000256" key="9">
    <source>
        <dbReference type="SAM" id="MobiDB-lite"/>
    </source>
</evidence>
<evidence type="ECO:0000256" key="6">
    <source>
        <dbReference type="PROSITE-ProRule" id="PRU00283"/>
    </source>
</evidence>
<keyword evidence="4 6" id="KW-0067">ATP-binding</keyword>
<proteinExistence type="inferred from homology"/>
<protein>
    <recommendedName>
        <fullName evidence="7">Kinesin-like protein</fullName>
    </recommendedName>
</protein>
<comment type="subcellular location">
    <subcellularLocation>
        <location evidence="1">Cytoplasm</location>
    </subcellularLocation>
</comment>
<dbReference type="VEuPathDB" id="MicrosporidiaDB:AEWD_050010"/>
<evidence type="ECO:0000313" key="11">
    <source>
        <dbReference type="EMBL" id="AGE95356.1"/>
    </source>
</evidence>
<dbReference type="VEuPathDB" id="MicrosporidiaDB:AEWQ_050010"/>
<comment type="similarity">
    <text evidence="6 7">Belongs to the TRAFAC class myosin-kinesin ATPase superfamily. Kinesin family.</text>
</comment>
<dbReference type="InterPro" id="IPR036961">
    <property type="entry name" value="Kinesin_motor_dom_sf"/>
</dbReference>
<dbReference type="GO" id="GO:0051231">
    <property type="term" value="P:spindle elongation"/>
    <property type="evidence" value="ECO:0007669"/>
    <property type="project" value="TreeGrafter"/>
</dbReference>
<dbReference type="InterPro" id="IPR001752">
    <property type="entry name" value="Kinesin_motor_dom"/>
</dbReference>
<feature type="binding site" evidence="6">
    <location>
        <begin position="74"/>
        <end position="81"/>
    </location>
    <ligand>
        <name>ATP</name>
        <dbReference type="ChEBI" id="CHEBI:30616"/>
    </ligand>
</feature>
<evidence type="ECO:0000256" key="3">
    <source>
        <dbReference type="ARBA" id="ARBA00022741"/>
    </source>
</evidence>
<name>M1KJG0_ENCCN</name>
<dbReference type="SUPFAM" id="SSF50978">
    <property type="entry name" value="WD40 repeat-like"/>
    <property type="match status" value="1"/>
</dbReference>
<dbReference type="PRINTS" id="PR00380">
    <property type="entry name" value="KINESINHEAVY"/>
</dbReference>
<dbReference type="EMBL" id="KC513607">
    <property type="protein sequence ID" value="AGE95356.1"/>
    <property type="molecule type" value="Genomic_DNA"/>
</dbReference>
<reference evidence="11" key="1">
    <citation type="journal article" date="2013" name="Eukaryot. Cell">
        <title>Extremely Reduced Levels of Heterozygosity in the Vertebrate Pathogen Encephalitozoon cuniculi.</title>
        <authorList>
            <person name="Selman M."/>
            <person name="Sak B."/>
            <person name="Kvac M."/>
            <person name="Farinelli L."/>
            <person name="Weiss L.M."/>
            <person name="Corradi N."/>
        </authorList>
    </citation>
    <scope>NUCLEOTIDE SEQUENCE</scope>
</reference>
<dbReference type="InterPro" id="IPR015943">
    <property type="entry name" value="WD40/YVTN_repeat-like_dom_sf"/>
</dbReference>
<dbReference type="SUPFAM" id="SSF52540">
    <property type="entry name" value="P-loop containing nucleoside triphosphate hydrolases"/>
    <property type="match status" value="1"/>
</dbReference>
<dbReference type="GO" id="GO:0003777">
    <property type="term" value="F:microtubule motor activity"/>
    <property type="evidence" value="ECO:0007669"/>
    <property type="project" value="InterPro"/>
</dbReference>
<organism evidence="11">
    <name type="scientific">Encephalitozoon cuniculi</name>
    <name type="common">Microsporidian parasite</name>
    <dbReference type="NCBI Taxonomy" id="6035"/>
    <lineage>
        <taxon>Eukaryota</taxon>
        <taxon>Fungi</taxon>
        <taxon>Fungi incertae sedis</taxon>
        <taxon>Microsporidia</taxon>
        <taxon>Unikaryonidae</taxon>
        <taxon>Encephalitozoon</taxon>
    </lineage>
</organism>
<dbReference type="InterPro" id="IPR001680">
    <property type="entry name" value="WD40_rpt"/>
</dbReference>
<dbReference type="GO" id="GO:0005524">
    <property type="term" value="F:ATP binding"/>
    <property type="evidence" value="ECO:0007669"/>
    <property type="project" value="UniProtKB-UniRule"/>
</dbReference>
<dbReference type="InterPro" id="IPR027640">
    <property type="entry name" value="Kinesin-like_fam"/>
</dbReference>
<sequence>MEDKKSTIQVEVRVNPRLDNAIESTPTALTVGTKTYTFSKVHLTTSQTQMYNRSVRHLTELFLEGYNCTVMAYGQTGSGKTYTMGMTHEDMTGIVPQSLKHIFKACQEIDCVFIEVYNEEVIDLFSKHKMPLSLREMNGEVTIAGATEVTLRSYEDGIEALKKGSLERTTKSTNMNSKSSRSHAIFTLFHRKEVNGSFVTSKFSFVDLAGSERLKRTLCAGDRVKEGISINSGLLALGNVISALFKKSSHVPFRDSKLTRILQSCLSGYVLMIACVSSSHADISETHNTLKYANRAASIETTVKMNVQIDGSKFTTLLLKKEIQKLKVENQMLRERFRRESRANIEELVSENRMLKSRIDAMGFEKDDRREDIVQEILKHPFVQNLIDENQRLSDMVQKMSEESKNQILLNAGSCLNETEYNKDPTGTEKRASENRINSPESNSHKKNSEELLKTSIGRNRSSGASPSQAKDSGYKDQLESLAKEEHSKIDTIRRHVDSLEISDTCEIIESQEVKQEDPKIHKRIVTFDLGRSTKKYALFTPRKEKITMVTTVEDKLAGYLPTTLALFDSHLVFASIDNKIRGWGDRVEILFTEEGVRCMEGSQALLYTTRGILKSFDCRSGTRPVYGFRSEVSALLSRDNYIFTGHEDGTLSILDQRNSKLVFSEKVHSGTVFCIEKIGPDTFTGSRDHTVKCYNNGLITLSPPHLDSVQGLLCYNDELISFGRDCSLRRWRNKSIVKTVPYAHDSWIKCGASMKDSFVTGSKDGMLRFWDFWDNSVFCVGKTKAAGAINSVVWNGAIVYVGCQNKEILAIRCRYDG</sequence>
<dbReference type="PANTHER" id="PTHR47969:SF15">
    <property type="entry name" value="CHROMOSOME-ASSOCIATED KINESIN KIF4A-RELATED"/>
    <property type="match status" value="1"/>
</dbReference>
<evidence type="ECO:0000256" key="1">
    <source>
        <dbReference type="ARBA" id="ARBA00004496"/>
    </source>
</evidence>
<keyword evidence="6 7" id="KW-0505">Motor protein</keyword>
<feature type="domain" description="Kinesin motor" evidence="10">
    <location>
        <begin position="7"/>
        <end position="299"/>
    </location>
</feature>
<feature type="compositionally biased region" description="Basic and acidic residues" evidence="9">
    <location>
        <begin position="443"/>
        <end position="453"/>
    </location>
</feature>
<feature type="compositionally biased region" description="Basic and acidic residues" evidence="9">
    <location>
        <begin position="420"/>
        <end position="434"/>
    </location>
</feature>
<dbReference type="VEuPathDB" id="MicrosporidiaDB:AEWR_050010"/>
<dbReference type="GO" id="GO:0007052">
    <property type="term" value="P:mitotic spindle organization"/>
    <property type="evidence" value="ECO:0007669"/>
    <property type="project" value="TreeGrafter"/>
</dbReference>
<keyword evidence="3 6" id="KW-0547">Nucleotide-binding</keyword>
<dbReference type="GO" id="GO:0007018">
    <property type="term" value="P:microtubule-based movement"/>
    <property type="evidence" value="ECO:0007669"/>
    <property type="project" value="InterPro"/>
</dbReference>
<dbReference type="InterPro" id="IPR036322">
    <property type="entry name" value="WD40_repeat_dom_sf"/>
</dbReference>
<dbReference type="PANTHER" id="PTHR47969">
    <property type="entry name" value="CHROMOSOME-ASSOCIATED KINESIN KIF4A-RELATED"/>
    <property type="match status" value="1"/>
</dbReference>
<dbReference type="AlphaFoldDB" id="M1KJG0"/>
<evidence type="ECO:0000256" key="7">
    <source>
        <dbReference type="RuleBase" id="RU000394"/>
    </source>
</evidence>
<dbReference type="InterPro" id="IPR027417">
    <property type="entry name" value="P-loop_NTPase"/>
</dbReference>
<dbReference type="GO" id="GO:0008017">
    <property type="term" value="F:microtubule binding"/>
    <property type="evidence" value="ECO:0007669"/>
    <property type="project" value="InterPro"/>
</dbReference>
<dbReference type="SMART" id="SM00129">
    <property type="entry name" value="KISc"/>
    <property type="match status" value="1"/>
</dbReference>
<dbReference type="GO" id="GO:0005874">
    <property type="term" value="C:microtubule"/>
    <property type="evidence" value="ECO:0007669"/>
    <property type="project" value="UniProtKB-KW"/>
</dbReference>
<evidence type="ECO:0000256" key="2">
    <source>
        <dbReference type="ARBA" id="ARBA00022490"/>
    </source>
</evidence>
<dbReference type="PROSITE" id="PS00411">
    <property type="entry name" value="KINESIN_MOTOR_1"/>
    <property type="match status" value="1"/>
</dbReference>
<keyword evidence="2" id="KW-0963">Cytoplasm</keyword>
<dbReference type="PROSITE" id="PS50067">
    <property type="entry name" value="KINESIN_MOTOR_2"/>
    <property type="match status" value="1"/>
</dbReference>
<evidence type="ECO:0000256" key="5">
    <source>
        <dbReference type="ARBA" id="ARBA00023054"/>
    </source>
</evidence>
<evidence type="ECO:0000259" key="10">
    <source>
        <dbReference type="PROSITE" id="PS50067"/>
    </source>
</evidence>
<keyword evidence="7" id="KW-0493">Microtubule</keyword>
<feature type="region of interest" description="Disordered" evidence="9">
    <location>
        <begin position="418"/>
        <end position="477"/>
    </location>
</feature>
<evidence type="ECO:0000256" key="4">
    <source>
        <dbReference type="ARBA" id="ARBA00022840"/>
    </source>
</evidence>
<dbReference type="VEuPathDB" id="MicrosporidiaDB:ECU05_0060"/>
<evidence type="ECO:0000256" key="8">
    <source>
        <dbReference type="SAM" id="Coils"/>
    </source>
</evidence>
<dbReference type="VEuPathDB" id="MicrosporidiaDB:M970_050010"/>
<keyword evidence="5 8" id="KW-0175">Coiled coil</keyword>